<proteinExistence type="predicted"/>
<sequence length="30" mass="3608">MHQVNFLFFYLMIDAKAVRWPKLSTKPNVI</sequence>
<dbReference type="InParanoid" id="F6H0X7"/>
<name>F6H0X7_VITVI</name>
<protein>
    <submittedName>
        <fullName evidence="1">Uncharacterized protein</fullName>
    </submittedName>
</protein>
<keyword evidence="2" id="KW-1185">Reference proteome</keyword>
<dbReference type="AlphaFoldDB" id="F6H0X7"/>
<gene>
    <name evidence="1" type="ordered locus">VIT_18s0001g06420</name>
</gene>
<dbReference type="PaxDb" id="29760-VIT_18s0001g06420.t01"/>
<dbReference type="HOGENOM" id="CLU_3407142_0_0_1"/>
<evidence type="ECO:0000313" key="2">
    <source>
        <dbReference type="Proteomes" id="UP000009183"/>
    </source>
</evidence>
<organism evidence="1 2">
    <name type="scientific">Vitis vinifera</name>
    <name type="common">Grape</name>
    <dbReference type="NCBI Taxonomy" id="29760"/>
    <lineage>
        <taxon>Eukaryota</taxon>
        <taxon>Viridiplantae</taxon>
        <taxon>Streptophyta</taxon>
        <taxon>Embryophyta</taxon>
        <taxon>Tracheophyta</taxon>
        <taxon>Spermatophyta</taxon>
        <taxon>Magnoliopsida</taxon>
        <taxon>eudicotyledons</taxon>
        <taxon>Gunneridae</taxon>
        <taxon>Pentapetalae</taxon>
        <taxon>rosids</taxon>
        <taxon>Vitales</taxon>
        <taxon>Vitaceae</taxon>
        <taxon>Viteae</taxon>
        <taxon>Vitis</taxon>
    </lineage>
</organism>
<reference evidence="2" key="1">
    <citation type="journal article" date="2007" name="Nature">
        <title>The grapevine genome sequence suggests ancestral hexaploidization in major angiosperm phyla.</title>
        <authorList>
            <consortium name="The French-Italian Public Consortium for Grapevine Genome Characterization."/>
            <person name="Jaillon O."/>
            <person name="Aury J.-M."/>
            <person name="Noel B."/>
            <person name="Policriti A."/>
            <person name="Clepet C."/>
            <person name="Casagrande A."/>
            <person name="Choisne N."/>
            <person name="Aubourg S."/>
            <person name="Vitulo N."/>
            <person name="Jubin C."/>
            <person name="Vezzi A."/>
            <person name="Legeai F."/>
            <person name="Hugueney P."/>
            <person name="Dasilva C."/>
            <person name="Horner D."/>
            <person name="Mica E."/>
            <person name="Jublot D."/>
            <person name="Poulain J."/>
            <person name="Bruyere C."/>
            <person name="Billault A."/>
            <person name="Segurens B."/>
            <person name="Gouyvenoux M."/>
            <person name="Ugarte E."/>
            <person name="Cattonaro F."/>
            <person name="Anthouard V."/>
            <person name="Vico V."/>
            <person name="Del Fabbro C."/>
            <person name="Alaux M."/>
            <person name="Di Gaspero G."/>
            <person name="Dumas V."/>
            <person name="Felice N."/>
            <person name="Paillard S."/>
            <person name="Juman I."/>
            <person name="Moroldo M."/>
            <person name="Scalabrin S."/>
            <person name="Canaguier A."/>
            <person name="Le Clainche I."/>
            <person name="Malacrida G."/>
            <person name="Durand E."/>
            <person name="Pesole G."/>
            <person name="Laucou V."/>
            <person name="Chatelet P."/>
            <person name="Merdinoglu D."/>
            <person name="Delledonne M."/>
            <person name="Pezzotti M."/>
            <person name="Lecharny A."/>
            <person name="Scarpelli C."/>
            <person name="Artiguenave F."/>
            <person name="Pe M.E."/>
            <person name="Valle G."/>
            <person name="Morgante M."/>
            <person name="Caboche M."/>
            <person name="Adam-Blondon A.-F."/>
            <person name="Weissenbach J."/>
            <person name="Quetier F."/>
            <person name="Wincker P."/>
        </authorList>
    </citation>
    <scope>NUCLEOTIDE SEQUENCE [LARGE SCALE GENOMIC DNA]</scope>
    <source>
        <strain evidence="2">cv. Pinot noir / PN40024</strain>
    </source>
</reference>
<dbReference type="EMBL" id="FN595227">
    <property type="protein sequence ID" value="CCB45599.1"/>
    <property type="molecule type" value="Genomic_DNA"/>
</dbReference>
<dbReference type="Proteomes" id="UP000009183">
    <property type="component" value="Chromosome 18"/>
</dbReference>
<evidence type="ECO:0000313" key="1">
    <source>
        <dbReference type="EMBL" id="CCB45599.1"/>
    </source>
</evidence>
<accession>F6H0X7</accession>